<name>A0ABP4E991_9ACTN</name>
<dbReference type="PANTHER" id="PTHR16320">
    <property type="entry name" value="SPHINGOMYELINASE FAMILY MEMBER"/>
    <property type="match status" value="1"/>
</dbReference>
<organism evidence="2 3">
    <name type="scientific">Kitasatospora arboriphila</name>
    <dbReference type="NCBI Taxonomy" id="258052"/>
    <lineage>
        <taxon>Bacteria</taxon>
        <taxon>Bacillati</taxon>
        <taxon>Actinomycetota</taxon>
        <taxon>Actinomycetes</taxon>
        <taxon>Kitasatosporales</taxon>
        <taxon>Streptomycetaceae</taxon>
        <taxon>Kitasatospora</taxon>
    </lineage>
</organism>
<evidence type="ECO:0000313" key="2">
    <source>
        <dbReference type="EMBL" id="GAA1098485.1"/>
    </source>
</evidence>
<dbReference type="Proteomes" id="UP001499987">
    <property type="component" value="Unassembled WGS sequence"/>
</dbReference>
<proteinExistence type="predicted"/>
<dbReference type="Pfam" id="PF03372">
    <property type="entry name" value="Exo_endo_phos"/>
    <property type="match status" value="1"/>
</dbReference>
<protein>
    <recommendedName>
        <fullName evidence="1">Endonuclease/exonuclease/phosphatase domain-containing protein</fullName>
    </recommendedName>
</protein>
<sequence length="284" mass="30055">MGDGAKTLTVASLNVCCGVRNTLPPLKERAAGICALIERTDVDVVNLQEVWTPGLLAFLRARLPSFPFLARGTGLLGQPAGGLVAFSRMPLRSAVYRSFRRARARRGGVLFRAGAAASAGLQGVLTYELTGRRTVVGNAHLTANHDGDWSPGNRYEALQSAQLEAVHEAVRGARRPDTRLSFLVGDFNVPSSSGLYRAAVDGGTWRDPFAAADLPTFQAALLPDGARAHRVDYVLVHGDPECHPVTGADVFLTEPVPLRSGPAAHLSDHVGQLVRVGLPGAAAD</sequence>
<feature type="domain" description="Endonuclease/exonuclease/phosphatase" evidence="1">
    <location>
        <begin position="11"/>
        <end position="269"/>
    </location>
</feature>
<dbReference type="Gene3D" id="3.60.10.10">
    <property type="entry name" value="Endonuclease/exonuclease/phosphatase"/>
    <property type="match status" value="1"/>
</dbReference>
<accession>A0ABP4E991</accession>
<reference evidence="3" key="1">
    <citation type="journal article" date="2019" name="Int. J. Syst. Evol. Microbiol.">
        <title>The Global Catalogue of Microorganisms (GCM) 10K type strain sequencing project: providing services to taxonomists for standard genome sequencing and annotation.</title>
        <authorList>
            <consortium name="The Broad Institute Genomics Platform"/>
            <consortium name="The Broad Institute Genome Sequencing Center for Infectious Disease"/>
            <person name="Wu L."/>
            <person name="Ma J."/>
        </authorList>
    </citation>
    <scope>NUCLEOTIDE SEQUENCE [LARGE SCALE GENOMIC DNA]</scope>
    <source>
        <strain evidence="3">JCM 13002</strain>
    </source>
</reference>
<dbReference type="InterPro" id="IPR036691">
    <property type="entry name" value="Endo/exonu/phosph_ase_sf"/>
</dbReference>
<gene>
    <name evidence="2" type="ORF">GCM10009663_46620</name>
</gene>
<dbReference type="PANTHER" id="PTHR16320:SF23">
    <property type="entry name" value="SPHINGOMYELINASE C 1"/>
    <property type="match status" value="1"/>
</dbReference>
<dbReference type="EMBL" id="BAAALD010000048">
    <property type="protein sequence ID" value="GAA1098485.1"/>
    <property type="molecule type" value="Genomic_DNA"/>
</dbReference>
<comment type="caution">
    <text evidence="2">The sequence shown here is derived from an EMBL/GenBank/DDBJ whole genome shotgun (WGS) entry which is preliminary data.</text>
</comment>
<dbReference type="RefSeq" id="WP_344625600.1">
    <property type="nucleotide sequence ID" value="NZ_BAAALD010000048.1"/>
</dbReference>
<dbReference type="InterPro" id="IPR005135">
    <property type="entry name" value="Endo/exonuclease/phosphatase"/>
</dbReference>
<keyword evidence="3" id="KW-1185">Reference proteome</keyword>
<dbReference type="InterPro" id="IPR038772">
    <property type="entry name" value="Sph/SMPD2-like"/>
</dbReference>
<evidence type="ECO:0000313" key="3">
    <source>
        <dbReference type="Proteomes" id="UP001499987"/>
    </source>
</evidence>
<evidence type="ECO:0000259" key="1">
    <source>
        <dbReference type="Pfam" id="PF03372"/>
    </source>
</evidence>
<dbReference type="SUPFAM" id="SSF56219">
    <property type="entry name" value="DNase I-like"/>
    <property type="match status" value="1"/>
</dbReference>